<keyword evidence="4" id="KW-1185">Reference proteome</keyword>
<reference evidence="3" key="1">
    <citation type="submission" date="2013-04" db="EMBL/GenBank/DDBJ databases">
        <title>The genome sequencing project of 58 acetic acid bacteria.</title>
        <authorList>
            <person name="Okamoto-Kainuma A."/>
            <person name="Ishikawa M."/>
            <person name="Umino S."/>
            <person name="Koizumi Y."/>
            <person name="Shiwa Y."/>
            <person name="Yoshikawa H."/>
            <person name="Matsutani M."/>
            <person name="Matsushita K."/>
        </authorList>
    </citation>
    <scope>NUCLEOTIDE SEQUENCE</scope>
    <source>
        <strain evidence="3">DSM 15669</strain>
    </source>
</reference>
<evidence type="ECO:0000256" key="1">
    <source>
        <dbReference type="ARBA" id="ARBA00023186"/>
    </source>
</evidence>
<dbReference type="InterPro" id="IPR051938">
    <property type="entry name" value="Apopto_cytoskel_mod"/>
</dbReference>
<dbReference type="PRINTS" id="PR00625">
    <property type="entry name" value="JDOMAIN"/>
</dbReference>
<gene>
    <name evidence="3" type="ORF">AA15669_0090</name>
</gene>
<comment type="caution">
    <text evidence="3">The sequence shown here is derived from an EMBL/GenBank/DDBJ whole genome shotgun (WGS) entry which is preliminary data.</text>
</comment>
<evidence type="ECO:0000313" key="3">
    <source>
        <dbReference type="EMBL" id="GBQ04683.1"/>
    </source>
</evidence>
<accession>A0ABQ0NZB9</accession>
<keyword evidence="1" id="KW-0143">Chaperone</keyword>
<dbReference type="InterPro" id="IPR036869">
    <property type="entry name" value="J_dom_sf"/>
</dbReference>
<dbReference type="Pfam" id="PF00226">
    <property type="entry name" value="DnaJ"/>
    <property type="match status" value="1"/>
</dbReference>
<sequence>MTPGQIENHLRADTSWQRPSWKLGAMTGSARSSFTVDDLQDPLDILNARRTHPTQESPPRQQAPEALRQPLALLDLGWPTTLEDVKTRYRALARRYHPDANKDDPRAEERFKTIASAYATLRSHFTSAENVATAE</sequence>
<dbReference type="PROSITE" id="PS50076">
    <property type="entry name" value="DNAJ_2"/>
    <property type="match status" value="1"/>
</dbReference>
<dbReference type="PANTHER" id="PTHR44145">
    <property type="entry name" value="DNAJ HOMOLOG SUBFAMILY A MEMBER 3, MITOCHONDRIAL"/>
    <property type="match status" value="1"/>
</dbReference>
<dbReference type="Gene3D" id="1.10.287.110">
    <property type="entry name" value="DnaJ domain"/>
    <property type="match status" value="1"/>
</dbReference>
<name>A0ABQ0NZB9_9PROT</name>
<dbReference type="SUPFAM" id="SSF46565">
    <property type="entry name" value="Chaperone J-domain"/>
    <property type="match status" value="1"/>
</dbReference>
<proteinExistence type="predicted"/>
<organism evidence="3 4">
    <name type="scientific">Saccharibacter floricola DSM 15669</name>
    <dbReference type="NCBI Taxonomy" id="1123227"/>
    <lineage>
        <taxon>Bacteria</taxon>
        <taxon>Pseudomonadati</taxon>
        <taxon>Pseudomonadota</taxon>
        <taxon>Alphaproteobacteria</taxon>
        <taxon>Acetobacterales</taxon>
        <taxon>Acetobacteraceae</taxon>
        <taxon>Saccharibacter</taxon>
    </lineage>
</organism>
<dbReference type="SMART" id="SM00271">
    <property type="entry name" value="DnaJ"/>
    <property type="match status" value="1"/>
</dbReference>
<protein>
    <submittedName>
        <fullName evidence="3">Molecular chaperone DnaJ</fullName>
    </submittedName>
</protein>
<dbReference type="Proteomes" id="UP001062901">
    <property type="component" value="Unassembled WGS sequence"/>
</dbReference>
<dbReference type="EMBL" id="BAQD01000001">
    <property type="protein sequence ID" value="GBQ04683.1"/>
    <property type="molecule type" value="Genomic_DNA"/>
</dbReference>
<evidence type="ECO:0000313" key="4">
    <source>
        <dbReference type="Proteomes" id="UP001062901"/>
    </source>
</evidence>
<dbReference type="CDD" id="cd06257">
    <property type="entry name" value="DnaJ"/>
    <property type="match status" value="1"/>
</dbReference>
<dbReference type="InterPro" id="IPR001623">
    <property type="entry name" value="DnaJ_domain"/>
</dbReference>
<evidence type="ECO:0000259" key="2">
    <source>
        <dbReference type="PROSITE" id="PS50076"/>
    </source>
</evidence>
<dbReference type="PANTHER" id="PTHR44145:SF3">
    <property type="entry name" value="DNAJ HOMOLOG SUBFAMILY A MEMBER 3, MITOCHONDRIAL"/>
    <property type="match status" value="1"/>
</dbReference>
<feature type="domain" description="J" evidence="2">
    <location>
        <begin position="69"/>
        <end position="126"/>
    </location>
</feature>